<sequence length="383" mass="40476">MVFRRLLGSMGVGGPQVDTVLAGGAVVPGGTLSGQVCLLGGESAERIEHIGLELLARVEAEHDDGESEGAVVFERFTVGGGFVLGPHEERAVPFSVPVPWETPVTELYGQPLGIVLGVRTELAVAGARDKGDLDPLVVRPLPVQEAVLEALGQLGCGFRSADLEYGHIGGTGQTLPFYQEIELTPAPQYAHAVSEFELTFIASPAGCQVVVEADRRGGLFSSGHDELSRVSLGHADAHTLDWNAEVDGWLRRLTDRPAHQPSLGHQAAPYACAPPVHHDPYGHGAHGHQDPYGHQGHHVDHGHHVGHGHHGHHDPYDRHDGHGSHGSYDSYDPYDKDDDHRSGPGVGTAIAAGAAGLAVGFVGGMVADEIVDEIGDFFDGDDD</sequence>
<gene>
    <name evidence="2" type="ORF">WN71_036100</name>
</gene>
<dbReference type="Proteomes" id="UP000034196">
    <property type="component" value="Unassembled WGS sequence"/>
</dbReference>
<accession>A0A1J4NKX3</accession>
<dbReference type="EMBL" id="LAVA02000118">
    <property type="protein sequence ID" value="OIJ63041.1"/>
    <property type="molecule type" value="Genomic_DNA"/>
</dbReference>
<dbReference type="PANTHER" id="PTHR40053:SF1">
    <property type="entry name" value="SPORULATION-CONTROL PROTEIN SPO0M"/>
    <property type="match status" value="1"/>
</dbReference>
<reference evidence="2" key="1">
    <citation type="submission" date="2016-10" db="EMBL/GenBank/DDBJ databases">
        <title>Genome sequence of Streptomyces mangrovisoli MUSC 149.</title>
        <authorList>
            <person name="Lee L.-H."/>
            <person name="Ser H.-L."/>
        </authorList>
    </citation>
    <scope>NUCLEOTIDE SEQUENCE [LARGE SCALE GENOMIC DNA]</scope>
    <source>
        <strain evidence="2">MUSC 149</strain>
    </source>
</reference>
<name>A0A1J4NKX3_9ACTN</name>
<feature type="compositionally biased region" description="Basic and acidic residues" evidence="1">
    <location>
        <begin position="333"/>
        <end position="342"/>
    </location>
</feature>
<evidence type="ECO:0000313" key="3">
    <source>
        <dbReference type="Proteomes" id="UP000034196"/>
    </source>
</evidence>
<comment type="caution">
    <text evidence="2">The sequence shown here is derived from an EMBL/GenBank/DDBJ whole genome shotgun (WGS) entry which is preliminary data.</text>
</comment>
<proteinExistence type="predicted"/>
<organism evidence="2 3">
    <name type="scientific">Streptomyces mangrovisoli</name>
    <dbReference type="NCBI Taxonomy" id="1428628"/>
    <lineage>
        <taxon>Bacteria</taxon>
        <taxon>Bacillati</taxon>
        <taxon>Actinomycetota</taxon>
        <taxon>Actinomycetes</taxon>
        <taxon>Kitasatosporales</taxon>
        <taxon>Streptomycetaceae</taxon>
        <taxon>Streptomyces</taxon>
    </lineage>
</organism>
<evidence type="ECO:0000256" key="1">
    <source>
        <dbReference type="SAM" id="MobiDB-lite"/>
    </source>
</evidence>
<dbReference type="Pfam" id="PF07070">
    <property type="entry name" value="Spo0M"/>
    <property type="match status" value="1"/>
</dbReference>
<dbReference type="InterPro" id="IPR009776">
    <property type="entry name" value="Spore_0_M"/>
</dbReference>
<dbReference type="PANTHER" id="PTHR40053">
    <property type="entry name" value="SPORULATION-CONTROL PROTEIN SPO0M"/>
    <property type="match status" value="1"/>
</dbReference>
<evidence type="ECO:0000313" key="2">
    <source>
        <dbReference type="EMBL" id="OIJ63041.1"/>
    </source>
</evidence>
<protein>
    <submittedName>
        <fullName evidence="2">Sporulation protein</fullName>
    </submittedName>
</protein>
<dbReference type="STRING" id="1428628.WN71_036100"/>
<dbReference type="OrthoDB" id="3431481at2"/>
<feature type="region of interest" description="Disordered" evidence="1">
    <location>
        <begin position="260"/>
        <end position="345"/>
    </location>
</feature>
<feature type="compositionally biased region" description="Basic and acidic residues" evidence="1">
    <location>
        <begin position="313"/>
        <end position="323"/>
    </location>
</feature>
<dbReference type="AlphaFoldDB" id="A0A1J4NKX3"/>
<keyword evidence="3" id="KW-1185">Reference proteome</keyword>
<dbReference type="RefSeq" id="WP_046592003.1">
    <property type="nucleotide sequence ID" value="NZ_LAVA02000118.1"/>
</dbReference>
<feature type="compositionally biased region" description="Basic and acidic residues" evidence="1">
    <location>
        <begin position="276"/>
        <end position="303"/>
    </location>
</feature>